<dbReference type="EMBL" id="JAUDCL010000005">
    <property type="protein sequence ID" value="MDM8200473.1"/>
    <property type="molecule type" value="Genomic_DNA"/>
</dbReference>
<evidence type="ECO:0000313" key="4">
    <source>
        <dbReference type="EMBL" id="MDM8200473.1"/>
    </source>
</evidence>
<feature type="DNA-binding region" description="H-T-H motif" evidence="2">
    <location>
        <begin position="25"/>
        <end position="44"/>
    </location>
</feature>
<accession>A0ABT7UNM3</accession>
<comment type="caution">
    <text evidence="4">The sequence shown here is derived from an EMBL/GenBank/DDBJ whole genome shotgun (WGS) entry which is preliminary data.</text>
</comment>
<dbReference type="PRINTS" id="PR00455">
    <property type="entry name" value="HTHTETR"/>
</dbReference>
<reference evidence="4 5" key="1">
    <citation type="submission" date="2023-06" db="EMBL/GenBank/DDBJ databases">
        <title>Identification and characterization of horizontal gene transfer across gut microbiota members of farm animals based on homology search.</title>
        <authorList>
            <person name="Schwarzerova J."/>
            <person name="Nykrynova M."/>
            <person name="Jureckova K."/>
            <person name="Cejkova D."/>
            <person name="Rychlik I."/>
        </authorList>
    </citation>
    <scope>NUCLEOTIDE SEQUENCE [LARGE SCALE GENOMIC DNA]</scope>
    <source>
        <strain evidence="4 5">ET340</strain>
    </source>
</reference>
<evidence type="ECO:0000256" key="2">
    <source>
        <dbReference type="PROSITE-ProRule" id="PRU00335"/>
    </source>
</evidence>
<dbReference type="InterPro" id="IPR009057">
    <property type="entry name" value="Homeodomain-like_sf"/>
</dbReference>
<organism evidence="4 5">
    <name type="scientific">Allofournierella massiliensis</name>
    <dbReference type="NCBI Taxonomy" id="1650663"/>
    <lineage>
        <taxon>Bacteria</taxon>
        <taxon>Bacillati</taxon>
        <taxon>Bacillota</taxon>
        <taxon>Clostridia</taxon>
        <taxon>Eubacteriales</taxon>
        <taxon>Oscillospiraceae</taxon>
        <taxon>Allofournierella</taxon>
    </lineage>
</organism>
<dbReference type="Pfam" id="PF00440">
    <property type="entry name" value="TetR_N"/>
    <property type="match status" value="1"/>
</dbReference>
<dbReference type="PANTHER" id="PTHR43479">
    <property type="entry name" value="ACREF/ENVCD OPERON REPRESSOR-RELATED"/>
    <property type="match status" value="1"/>
</dbReference>
<dbReference type="Proteomes" id="UP001529380">
    <property type="component" value="Unassembled WGS sequence"/>
</dbReference>
<dbReference type="PANTHER" id="PTHR43479:SF11">
    <property type="entry name" value="ACREF_ENVCD OPERON REPRESSOR-RELATED"/>
    <property type="match status" value="1"/>
</dbReference>
<dbReference type="InterPro" id="IPR050624">
    <property type="entry name" value="HTH-type_Tx_Regulator"/>
</dbReference>
<evidence type="ECO:0000256" key="1">
    <source>
        <dbReference type="ARBA" id="ARBA00023125"/>
    </source>
</evidence>
<proteinExistence type="predicted"/>
<protein>
    <submittedName>
        <fullName evidence="4">TetR/AcrR family transcriptional regulator</fullName>
    </submittedName>
</protein>
<dbReference type="RefSeq" id="WP_289599273.1">
    <property type="nucleotide sequence ID" value="NZ_JAUDCL010000005.1"/>
</dbReference>
<evidence type="ECO:0000313" key="5">
    <source>
        <dbReference type="Proteomes" id="UP001529380"/>
    </source>
</evidence>
<dbReference type="PROSITE" id="PS50977">
    <property type="entry name" value="HTH_TETR_2"/>
    <property type="match status" value="1"/>
</dbReference>
<dbReference type="Gene3D" id="1.10.10.60">
    <property type="entry name" value="Homeodomain-like"/>
    <property type="match status" value="1"/>
</dbReference>
<name>A0ABT7UNM3_9FIRM</name>
<feature type="domain" description="HTH tetR-type" evidence="3">
    <location>
        <begin position="2"/>
        <end position="45"/>
    </location>
</feature>
<keyword evidence="5" id="KW-1185">Reference proteome</keyword>
<gene>
    <name evidence="4" type="ORF">QUW08_04075</name>
</gene>
<sequence>MNDIEKRIVKTAIELFQKHGYNDTSINEICSVCGVTKGTFYYHFN</sequence>
<dbReference type="SUPFAM" id="SSF46689">
    <property type="entry name" value="Homeodomain-like"/>
    <property type="match status" value="1"/>
</dbReference>
<keyword evidence="1 2" id="KW-0238">DNA-binding</keyword>
<dbReference type="InterPro" id="IPR001647">
    <property type="entry name" value="HTH_TetR"/>
</dbReference>
<evidence type="ECO:0000259" key="3">
    <source>
        <dbReference type="PROSITE" id="PS50977"/>
    </source>
</evidence>